<dbReference type="Proteomes" id="UP000321304">
    <property type="component" value="Unassembled WGS sequence"/>
</dbReference>
<dbReference type="EMBL" id="VITY01000003">
    <property type="protein sequence ID" value="TWC05585.1"/>
    <property type="molecule type" value="Genomic_DNA"/>
</dbReference>
<proteinExistence type="predicted"/>
<protein>
    <submittedName>
        <fullName evidence="1">Uncharacterized protein</fullName>
    </submittedName>
</protein>
<reference evidence="1 2" key="1">
    <citation type="submission" date="2019-06" db="EMBL/GenBank/DDBJ databases">
        <title>Genomic Encyclopedia of Type Strains, Phase IV (KMG-V): Genome sequencing to study the core and pangenomes of soil and plant-associated prokaryotes.</title>
        <authorList>
            <person name="Whitman W."/>
        </authorList>
    </citation>
    <scope>NUCLEOTIDE SEQUENCE [LARGE SCALE GENOMIC DNA]</scope>
    <source>
        <strain evidence="1 2">BR 10355</strain>
    </source>
</reference>
<keyword evidence="2" id="KW-1185">Reference proteome</keyword>
<dbReference type="AlphaFoldDB" id="A0A560MES9"/>
<comment type="caution">
    <text evidence="1">The sequence shown here is derived from an EMBL/GenBank/DDBJ whole genome shotgun (WGS) entry which is preliminary data.</text>
</comment>
<evidence type="ECO:0000313" key="2">
    <source>
        <dbReference type="Proteomes" id="UP000321304"/>
    </source>
</evidence>
<gene>
    <name evidence="1" type="ORF">FBZ93_103605</name>
</gene>
<organism evidence="1 2">
    <name type="scientific">Bradyrhizobium macuxiense</name>
    <dbReference type="NCBI Taxonomy" id="1755647"/>
    <lineage>
        <taxon>Bacteria</taxon>
        <taxon>Pseudomonadati</taxon>
        <taxon>Pseudomonadota</taxon>
        <taxon>Alphaproteobacteria</taxon>
        <taxon>Hyphomicrobiales</taxon>
        <taxon>Nitrobacteraceae</taxon>
        <taxon>Bradyrhizobium</taxon>
    </lineage>
</organism>
<name>A0A560MES9_9BRAD</name>
<evidence type="ECO:0000313" key="1">
    <source>
        <dbReference type="EMBL" id="TWC05585.1"/>
    </source>
</evidence>
<accession>A0A560MES9</accession>
<sequence>MLLKYGYICAHTMDQIDEICIYARKFPDGTFKKNPPLGASNSWPFLTVFQNVDYLAKELEMTPVTDQSGRLKKQIEILDPPMQELVPGFIELRVRLEEGLRRKEFLFIPEDMAKLYNDADPRRGAAKGIDPFELGDKFKETHADIASAARCLALGEGTASVFHLMRALEFVVKKLSGRLKITVTHKTPWRVLTNSMDGKIKKMDDDTPAKKKKKNQWELACTNLHHVGSVWRNETMHPSATYTPRQAMDVFDACRVLMNSLARL</sequence>